<keyword evidence="4" id="KW-1185">Reference proteome</keyword>
<proteinExistence type="predicted"/>
<comment type="caution">
    <text evidence="3">The sequence shown here is derived from an EMBL/GenBank/DDBJ whole genome shotgun (WGS) entry which is preliminary data.</text>
</comment>
<dbReference type="NCBIfam" id="TIGR02595">
    <property type="entry name" value="PEP_CTERM"/>
    <property type="match status" value="1"/>
</dbReference>
<feature type="chain" id="PRO_5040837370" evidence="1">
    <location>
        <begin position="21"/>
        <end position="241"/>
    </location>
</feature>
<feature type="domain" description="Ice-binding protein C-terminal" evidence="2">
    <location>
        <begin position="216"/>
        <end position="240"/>
    </location>
</feature>
<name>A0A9X0XDG2_9BURK</name>
<reference evidence="3 4" key="1">
    <citation type="submission" date="2021-01" db="EMBL/GenBank/DDBJ databases">
        <title>Piscinibacter sp. Jin2 Genome sequencing and assembly.</title>
        <authorList>
            <person name="Kim I."/>
        </authorList>
    </citation>
    <scope>NUCLEOTIDE SEQUENCE [LARGE SCALE GENOMIC DNA]</scope>
    <source>
        <strain evidence="3 4">Jin2</strain>
    </source>
</reference>
<gene>
    <name evidence="3" type="ORF">JI742_03700</name>
</gene>
<dbReference type="RefSeq" id="WP_201824083.1">
    <property type="nucleotide sequence ID" value="NZ_JAERRA010000001.1"/>
</dbReference>
<organism evidence="3 4">
    <name type="scientific">Aquariibacter lacus</name>
    <dbReference type="NCBI Taxonomy" id="2801332"/>
    <lineage>
        <taxon>Bacteria</taxon>
        <taxon>Pseudomonadati</taxon>
        <taxon>Pseudomonadota</taxon>
        <taxon>Betaproteobacteria</taxon>
        <taxon>Burkholderiales</taxon>
        <taxon>Sphaerotilaceae</taxon>
        <taxon>Aquariibacter</taxon>
    </lineage>
</organism>
<protein>
    <submittedName>
        <fullName evidence="3">PEP-CTERM sorting domain-containing protein</fullName>
    </submittedName>
</protein>
<evidence type="ECO:0000259" key="2">
    <source>
        <dbReference type="Pfam" id="PF07589"/>
    </source>
</evidence>
<evidence type="ECO:0000313" key="4">
    <source>
        <dbReference type="Proteomes" id="UP000643207"/>
    </source>
</evidence>
<accession>A0A9X0XDG2</accession>
<evidence type="ECO:0000313" key="3">
    <source>
        <dbReference type="EMBL" id="MBL0718988.1"/>
    </source>
</evidence>
<evidence type="ECO:0000256" key="1">
    <source>
        <dbReference type="SAM" id="SignalP"/>
    </source>
</evidence>
<dbReference type="Pfam" id="PF07589">
    <property type="entry name" value="PEP-CTERM"/>
    <property type="match status" value="1"/>
</dbReference>
<dbReference type="InterPro" id="IPR013424">
    <property type="entry name" value="Ice-binding_C"/>
</dbReference>
<dbReference type="EMBL" id="JAERRA010000001">
    <property type="protein sequence ID" value="MBL0718988.1"/>
    <property type="molecule type" value="Genomic_DNA"/>
</dbReference>
<dbReference type="AlphaFoldDB" id="A0A9X0XDG2"/>
<sequence length="241" mass="25251">MPILRALTLALLGLPALASAQLVTTAYTDRGSFEAAAGTVIQQDFNGYTSDIDLRSTAFDFGDFSVRGLGDGQRDDAGADRNYLDAPVFAPANIVGGLPVFNSAHLNLLVKSSSLLSPTTSKVSFEFDSPLLAFGANLAGINSLLGSGVKIQVDGIDLAAQPMSTAGQPSDIQFFGFTSTTGFTKVEFLSDGSLLVPHVPFLLDNLVYAQAPVLSPVPEPETYALILGGLGLLAALRRRRA</sequence>
<feature type="signal peptide" evidence="1">
    <location>
        <begin position="1"/>
        <end position="20"/>
    </location>
</feature>
<dbReference type="Proteomes" id="UP000643207">
    <property type="component" value="Unassembled WGS sequence"/>
</dbReference>
<keyword evidence="1" id="KW-0732">Signal</keyword>